<keyword evidence="2" id="KW-1185">Reference proteome</keyword>
<dbReference type="Proteomes" id="UP000487268">
    <property type="component" value="Unassembled WGS sequence"/>
</dbReference>
<comment type="caution">
    <text evidence="1">The sequence shown here is derived from an EMBL/GenBank/DDBJ whole genome shotgun (WGS) entry which is preliminary data.</text>
</comment>
<dbReference type="AlphaFoldDB" id="A0A7K0C5W8"/>
<reference evidence="1 2" key="1">
    <citation type="submission" date="2019-10" db="EMBL/GenBank/DDBJ databases">
        <title>Actinomadura rubteroloni sp. nov. and Actinomadura macrotermitis sp. nov., isolated from the gut of fungus growing-termite Macrotermes natalensis.</title>
        <authorList>
            <person name="Benndorf R."/>
            <person name="Martin K."/>
            <person name="Kuefner M."/>
            <person name="De Beer W."/>
            <person name="Kaster A.-K."/>
            <person name="Vollmers J."/>
            <person name="Poulsen M."/>
            <person name="Beemelmanns C."/>
        </authorList>
    </citation>
    <scope>NUCLEOTIDE SEQUENCE [LARGE SCALE GENOMIC DNA]</scope>
    <source>
        <strain evidence="1 2">RB68</strain>
    </source>
</reference>
<evidence type="ECO:0000313" key="1">
    <source>
        <dbReference type="EMBL" id="MQY08835.1"/>
    </source>
</evidence>
<evidence type="ECO:0000313" key="2">
    <source>
        <dbReference type="Proteomes" id="UP000487268"/>
    </source>
</evidence>
<dbReference type="OrthoDB" id="3427879at2"/>
<protein>
    <recommendedName>
        <fullName evidence="3">Roadblock/LAMTOR2 domain-containing protein</fullName>
    </recommendedName>
</protein>
<organism evidence="1 2">
    <name type="scientific">Actinomadura macrotermitis</name>
    <dbReference type="NCBI Taxonomy" id="2585200"/>
    <lineage>
        <taxon>Bacteria</taxon>
        <taxon>Bacillati</taxon>
        <taxon>Actinomycetota</taxon>
        <taxon>Actinomycetes</taxon>
        <taxon>Streptosporangiales</taxon>
        <taxon>Thermomonosporaceae</taxon>
        <taxon>Actinomadura</taxon>
    </lineage>
</organism>
<gene>
    <name evidence="1" type="ORF">ACRB68_69460</name>
</gene>
<evidence type="ECO:0008006" key="3">
    <source>
        <dbReference type="Google" id="ProtNLM"/>
    </source>
</evidence>
<name>A0A7K0C5W8_9ACTN</name>
<dbReference type="EMBL" id="WEGH01000005">
    <property type="protein sequence ID" value="MQY08835.1"/>
    <property type="molecule type" value="Genomic_DNA"/>
</dbReference>
<dbReference type="RefSeq" id="WP_153540069.1">
    <property type="nucleotide sequence ID" value="NZ_WEGH01000005.1"/>
</dbReference>
<proteinExistence type="predicted"/>
<sequence>MLGIDGCLNRIMEIPGARSVTLVDGASGLAVAAAGHRDRLDQHEDAAATTEAVRSVLACPAFGTGRAGDDITEIIVRGTRGFHLLTLFGQTFDGQLFLHLSVDHDKGNLALARIHVQRLIEEMGVTGDER</sequence>
<accession>A0A7K0C5W8</accession>